<dbReference type="Proteomes" id="UP000299102">
    <property type="component" value="Unassembled WGS sequence"/>
</dbReference>
<reference evidence="2 3" key="1">
    <citation type="journal article" date="2019" name="Commun. Biol.">
        <title>The bagworm genome reveals a unique fibroin gene that provides high tensile strength.</title>
        <authorList>
            <person name="Kono N."/>
            <person name="Nakamura H."/>
            <person name="Ohtoshi R."/>
            <person name="Tomita M."/>
            <person name="Numata K."/>
            <person name="Arakawa K."/>
        </authorList>
    </citation>
    <scope>NUCLEOTIDE SEQUENCE [LARGE SCALE GENOMIC DNA]</scope>
</reference>
<evidence type="ECO:0000313" key="2">
    <source>
        <dbReference type="EMBL" id="GBP94994.1"/>
    </source>
</evidence>
<protein>
    <submittedName>
        <fullName evidence="2">Uncharacterized protein</fullName>
    </submittedName>
</protein>
<keyword evidence="3" id="KW-1185">Reference proteome</keyword>
<feature type="compositionally biased region" description="Polar residues" evidence="1">
    <location>
        <begin position="1"/>
        <end position="13"/>
    </location>
</feature>
<evidence type="ECO:0000256" key="1">
    <source>
        <dbReference type="SAM" id="MobiDB-lite"/>
    </source>
</evidence>
<dbReference type="AlphaFoldDB" id="A0A4C2A708"/>
<evidence type="ECO:0000313" key="3">
    <source>
        <dbReference type="Proteomes" id="UP000299102"/>
    </source>
</evidence>
<accession>A0A4C2A708</accession>
<proteinExistence type="predicted"/>
<dbReference type="EMBL" id="BGZK01002571">
    <property type="protein sequence ID" value="GBP94994.1"/>
    <property type="molecule type" value="Genomic_DNA"/>
</dbReference>
<name>A0A4C2A708_EUMVA</name>
<feature type="region of interest" description="Disordered" evidence="1">
    <location>
        <begin position="58"/>
        <end position="89"/>
    </location>
</feature>
<sequence>MTFQATGSPSFSCRTPHHENGNAHSSLRLLIEMKRNSESFGEFHLSEGRRFRGAIRSARGVPPRTGRGLCSTYRAKKKRDGAGVTPPSD</sequence>
<organism evidence="2 3">
    <name type="scientific">Eumeta variegata</name>
    <name type="common">Bagworm moth</name>
    <name type="synonym">Eumeta japonica</name>
    <dbReference type="NCBI Taxonomy" id="151549"/>
    <lineage>
        <taxon>Eukaryota</taxon>
        <taxon>Metazoa</taxon>
        <taxon>Ecdysozoa</taxon>
        <taxon>Arthropoda</taxon>
        <taxon>Hexapoda</taxon>
        <taxon>Insecta</taxon>
        <taxon>Pterygota</taxon>
        <taxon>Neoptera</taxon>
        <taxon>Endopterygota</taxon>
        <taxon>Lepidoptera</taxon>
        <taxon>Glossata</taxon>
        <taxon>Ditrysia</taxon>
        <taxon>Tineoidea</taxon>
        <taxon>Psychidae</taxon>
        <taxon>Oiketicinae</taxon>
        <taxon>Eumeta</taxon>
    </lineage>
</organism>
<feature type="region of interest" description="Disordered" evidence="1">
    <location>
        <begin position="1"/>
        <end position="25"/>
    </location>
</feature>
<comment type="caution">
    <text evidence="2">The sequence shown here is derived from an EMBL/GenBank/DDBJ whole genome shotgun (WGS) entry which is preliminary data.</text>
</comment>
<gene>
    <name evidence="2" type="ORF">EVAR_51797_1</name>
</gene>